<evidence type="ECO:0000313" key="1">
    <source>
        <dbReference type="EMBL" id="NJP00358.1"/>
    </source>
</evidence>
<dbReference type="InterPro" id="IPR016084">
    <property type="entry name" value="Haem_Oase-like_multi-hlx"/>
</dbReference>
<comment type="caution">
    <text evidence="1">The sequence shown here is derived from an EMBL/GenBank/DDBJ whole genome shotgun (WGS) entry which is preliminary data.</text>
</comment>
<dbReference type="SUPFAM" id="SSF48613">
    <property type="entry name" value="Heme oxygenase-like"/>
    <property type="match status" value="1"/>
</dbReference>
<dbReference type="Gene3D" id="1.20.910.10">
    <property type="entry name" value="Heme oxygenase-like"/>
    <property type="match status" value="1"/>
</dbReference>
<name>A0ABX0YAK7_9PSED</name>
<reference evidence="1 2" key="1">
    <citation type="submission" date="2020-03" db="EMBL/GenBank/DDBJ databases">
        <authorList>
            <person name="Wang L."/>
            <person name="He N."/>
            <person name="Li Y."/>
            <person name="Fang Y."/>
            <person name="Zhang F."/>
        </authorList>
    </citation>
    <scope>NUCLEOTIDE SEQUENCE [LARGE SCALE GENOMIC DNA]</scope>
    <source>
        <strain evidence="2">hsmgli-8</strain>
    </source>
</reference>
<dbReference type="EMBL" id="JAAVJI010000002">
    <property type="protein sequence ID" value="NJP00358.1"/>
    <property type="molecule type" value="Genomic_DNA"/>
</dbReference>
<evidence type="ECO:0000313" key="2">
    <source>
        <dbReference type="Proteomes" id="UP000746535"/>
    </source>
</evidence>
<dbReference type="CDD" id="cd19166">
    <property type="entry name" value="HemeO-bac"/>
    <property type="match status" value="1"/>
</dbReference>
<dbReference type="Proteomes" id="UP000746535">
    <property type="component" value="Unassembled WGS sequence"/>
</dbReference>
<dbReference type="Pfam" id="PF01126">
    <property type="entry name" value="Heme_oxygenase"/>
    <property type="match status" value="1"/>
</dbReference>
<proteinExistence type="predicted"/>
<protein>
    <submittedName>
        <fullName evidence="1">Biliverdin-producing heme oxygenase</fullName>
    </submittedName>
</protein>
<gene>
    <name evidence="1" type="ORF">HBH25_05725</name>
</gene>
<dbReference type="InterPro" id="IPR016053">
    <property type="entry name" value="Haem_Oase-like"/>
</dbReference>
<accession>A0ABX0YAK7</accession>
<organism evidence="1 2">
    <name type="scientific">Pseudomonas quercus</name>
    <dbReference type="NCBI Taxonomy" id="2722792"/>
    <lineage>
        <taxon>Bacteria</taxon>
        <taxon>Pseudomonadati</taxon>
        <taxon>Pseudomonadota</taxon>
        <taxon>Gammaproteobacteria</taxon>
        <taxon>Pseudomonadales</taxon>
        <taxon>Pseudomonadaceae</taxon>
        <taxon>Pseudomonas</taxon>
    </lineage>
</organism>
<dbReference type="RefSeq" id="WP_168082379.1">
    <property type="nucleotide sequence ID" value="NZ_JAAVJI010000002.1"/>
</dbReference>
<keyword evidence="2" id="KW-1185">Reference proteome</keyword>
<sequence>MRLQASPALEPVTPLLRSQRLNQATHAPHAALDQLVKTQAPFDSLEGFGRFVTAQYLFQADLEGLYQDLHLRTWFTDLPRRCRAGDALADLADLGVTPPEPPPGGPAVLSVGESLGWLFVSEGSKLGAAFLIKRAEALGLSATYGARHLAAPVEGRAASWKGFTQALDALELSPRDDALAQAGALAAFQRFTVLLQTAFARA</sequence>